<proteinExistence type="predicted"/>
<dbReference type="GO" id="GO:0003676">
    <property type="term" value="F:nucleic acid binding"/>
    <property type="evidence" value="ECO:0007669"/>
    <property type="project" value="InterPro"/>
</dbReference>
<dbReference type="InterPro" id="IPR038717">
    <property type="entry name" value="Tc1-like_DDE_dom"/>
</dbReference>
<dbReference type="InterPro" id="IPR036397">
    <property type="entry name" value="RNaseH_sf"/>
</dbReference>
<evidence type="ECO:0000313" key="3">
    <source>
        <dbReference type="Proteomes" id="UP000003947"/>
    </source>
</evidence>
<dbReference type="EMBL" id="JH660650">
    <property type="protein sequence ID" value="EIM24322.1"/>
    <property type="molecule type" value="Genomic_DNA"/>
</dbReference>
<name>I4YK30_9HYPH</name>
<dbReference type="Pfam" id="PF13358">
    <property type="entry name" value="DDE_3"/>
    <property type="match status" value="1"/>
</dbReference>
<dbReference type="eggNOG" id="COG3335">
    <property type="taxonomic scope" value="Bacteria"/>
</dbReference>
<keyword evidence="3" id="KW-1185">Reference proteome</keyword>
<dbReference type="AlphaFoldDB" id="I4YK30"/>
<evidence type="ECO:0000259" key="1">
    <source>
        <dbReference type="Pfam" id="PF13358"/>
    </source>
</evidence>
<protein>
    <submittedName>
        <fullName evidence="2">Integrase family protein</fullName>
    </submittedName>
</protein>
<dbReference type="STRING" id="864069.MicloDRAFT_00070460"/>
<organism evidence="2 3">
    <name type="scientific">Microvirga lotononidis</name>
    <dbReference type="NCBI Taxonomy" id="864069"/>
    <lineage>
        <taxon>Bacteria</taxon>
        <taxon>Pseudomonadati</taxon>
        <taxon>Pseudomonadota</taxon>
        <taxon>Alphaproteobacteria</taxon>
        <taxon>Hyphomicrobiales</taxon>
        <taxon>Methylobacteriaceae</taxon>
        <taxon>Microvirga</taxon>
    </lineage>
</organism>
<feature type="domain" description="Tc1-like transposase DDE" evidence="1">
    <location>
        <begin position="51"/>
        <end position="193"/>
    </location>
</feature>
<accession>I4YK30</accession>
<sequence length="233" mass="26458">MRIIWSTDGLLCLRSATTSFWHSDAVRGPSTPTEKGGLIRRLKAGWHGGDRLLCLDGTLLRLFPPLRATWALKGTQAMVPITGRNAKRVLFGAIDLRSARRVVLIRTRAGQAEAQAFLRALRRRYRGAGWLWLLTDRASAHPAPQTQELADRLRIRFVWLPRQAPELSPMNQLWRELKRLIAANRQATSIDALAADAAAWILTLTPQQAFRKAGMASKHFWLRKLLQIFWRPT</sequence>
<dbReference type="HOGENOM" id="CLU_103726_0_0_5"/>
<dbReference type="Proteomes" id="UP000003947">
    <property type="component" value="Unassembled WGS sequence"/>
</dbReference>
<reference evidence="2 3" key="1">
    <citation type="submission" date="2012-02" db="EMBL/GenBank/DDBJ databases">
        <title>Improved High-Quality Draft sequence of Microvirga sp. WSM3557.</title>
        <authorList>
            <consortium name="US DOE Joint Genome Institute"/>
            <person name="Lucas S."/>
            <person name="Han J."/>
            <person name="Lapidus A."/>
            <person name="Cheng J.-F."/>
            <person name="Goodwin L."/>
            <person name="Pitluck S."/>
            <person name="Peters L."/>
            <person name="Zhang X."/>
            <person name="Detter J.C."/>
            <person name="Han C."/>
            <person name="Tapia R."/>
            <person name="Land M."/>
            <person name="Hauser L."/>
            <person name="Kyrpides N."/>
            <person name="Ivanova N."/>
            <person name="Pagani I."/>
            <person name="Brau L."/>
            <person name="Yates R."/>
            <person name="O'Hara G."/>
            <person name="Rui T."/>
            <person name="Howieson J."/>
            <person name="Reeve W."/>
            <person name="Woyke T."/>
        </authorList>
    </citation>
    <scope>NUCLEOTIDE SEQUENCE [LARGE SCALE GENOMIC DNA]</scope>
    <source>
        <strain evidence="2 3">WSM3557</strain>
    </source>
</reference>
<evidence type="ECO:0000313" key="2">
    <source>
        <dbReference type="EMBL" id="EIM24322.1"/>
    </source>
</evidence>
<dbReference type="Gene3D" id="3.30.420.10">
    <property type="entry name" value="Ribonuclease H-like superfamily/Ribonuclease H"/>
    <property type="match status" value="1"/>
</dbReference>
<dbReference type="PATRIC" id="fig|864069.3.peg.7548"/>
<gene>
    <name evidence="2" type="ORF">MicloDRAFT_00070460</name>
</gene>